<evidence type="ECO:0000313" key="4">
    <source>
        <dbReference type="Proteomes" id="UP000184287"/>
    </source>
</evidence>
<keyword evidence="1" id="KW-0732">Signal</keyword>
<protein>
    <submittedName>
        <fullName evidence="3">Chaperone of endosialidase</fullName>
    </submittedName>
</protein>
<dbReference type="EMBL" id="FQUQ01000001">
    <property type="protein sequence ID" value="SHE58200.1"/>
    <property type="molecule type" value="Genomic_DNA"/>
</dbReference>
<dbReference type="OrthoDB" id="839742at2"/>
<dbReference type="STRING" id="288992.SAMN04488522_101628"/>
<dbReference type="RefSeq" id="WP_073227265.1">
    <property type="nucleotide sequence ID" value="NZ_FQUQ01000001.1"/>
</dbReference>
<proteinExistence type="predicted"/>
<gene>
    <name evidence="3" type="ORF">SAMN04488522_101628</name>
</gene>
<dbReference type="InterPro" id="IPR030392">
    <property type="entry name" value="S74_ICA"/>
</dbReference>
<evidence type="ECO:0000259" key="2">
    <source>
        <dbReference type="PROSITE" id="PS51688"/>
    </source>
</evidence>
<evidence type="ECO:0000313" key="3">
    <source>
        <dbReference type="EMBL" id="SHE58200.1"/>
    </source>
</evidence>
<feature type="signal peptide" evidence="1">
    <location>
        <begin position="1"/>
        <end position="25"/>
    </location>
</feature>
<organism evidence="3 4">
    <name type="scientific">Pedobacter caeni</name>
    <dbReference type="NCBI Taxonomy" id="288992"/>
    <lineage>
        <taxon>Bacteria</taxon>
        <taxon>Pseudomonadati</taxon>
        <taxon>Bacteroidota</taxon>
        <taxon>Sphingobacteriia</taxon>
        <taxon>Sphingobacteriales</taxon>
        <taxon>Sphingobacteriaceae</taxon>
        <taxon>Pedobacter</taxon>
    </lineage>
</organism>
<dbReference type="AlphaFoldDB" id="A0A1M4UNP5"/>
<dbReference type="PROSITE" id="PS51257">
    <property type="entry name" value="PROKAR_LIPOPROTEIN"/>
    <property type="match status" value="1"/>
</dbReference>
<feature type="chain" id="PRO_5012974047" evidence="1">
    <location>
        <begin position="26"/>
        <end position="145"/>
    </location>
</feature>
<dbReference type="PROSITE" id="PS51688">
    <property type="entry name" value="ICA"/>
    <property type="match status" value="1"/>
</dbReference>
<feature type="domain" description="Peptidase S74" evidence="2">
    <location>
        <begin position="1"/>
        <end position="137"/>
    </location>
</feature>
<reference evidence="4" key="1">
    <citation type="submission" date="2016-11" db="EMBL/GenBank/DDBJ databases">
        <authorList>
            <person name="Varghese N."/>
            <person name="Submissions S."/>
        </authorList>
    </citation>
    <scope>NUCLEOTIDE SEQUENCE [LARGE SCALE GENOMIC DNA]</scope>
    <source>
        <strain evidence="4">DSM 16990</strain>
    </source>
</reference>
<evidence type="ECO:0000256" key="1">
    <source>
        <dbReference type="SAM" id="SignalP"/>
    </source>
</evidence>
<dbReference type="Proteomes" id="UP000184287">
    <property type="component" value="Unassembled WGS sequence"/>
</dbReference>
<dbReference type="Pfam" id="PF13884">
    <property type="entry name" value="Peptidase_S74"/>
    <property type="match status" value="1"/>
</dbReference>
<name>A0A1M4UNP5_9SPHI</name>
<accession>A0A1M4UNP5</accession>
<sequence length="145" mass="16451">MKYPLIFKGSLLGLLLTACAITVNAQKIEERELKVNVDKIGHSTEQLKKLEPVTFQYDTKKYNYLKLPAGQQYGFLASNVQPEFPGMVYENSKSYPAGKNDSKIMRYNEVETAQLIPVLVAAIKEQQAQIELLKKEVNLLKEKSK</sequence>
<keyword evidence="4" id="KW-1185">Reference proteome</keyword>